<dbReference type="EMBL" id="JAHYIQ010000061">
    <property type="protein sequence ID" value="KAK1116829.1"/>
    <property type="molecule type" value="Genomic_DNA"/>
</dbReference>
<dbReference type="AlphaFoldDB" id="A0AA40KDZ1"/>
<protein>
    <submittedName>
        <fullName evidence="1">Uncharacterized protein</fullName>
    </submittedName>
</protein>
<dbReference type="Proteomes" id="UP001177670">
    <property type="component" value="Unassembled WGS sequence"/>
</dbReference>
<organism evidence="1 2">
    <name type="scientific">Melipona bicolor</name>
    <dbReference type="NCBI Taxonomy" id="60889"/>
    <lineage>
        <taxon>Eukaryota</taxon>
        <taxon>Metazoa</taxon>
        <taxon>Ecdysozoa</taxon>
        <taxon>Arthropoda</taxon>
        <taxon>Hexapoda</taxon>
        <taxon>Insecta</taxon>
        <taxon>Pterygota</taxon>
        <taxon>Neoptera</taxon>
        <taxon>Endopterygota</taxon>
        <taxon>Hymenoptera</taxon>
        <taxon>Apocrita</taxon>
        <taxon>Aculeata</taxon>
        <taxon>Apoidea</taxon>
        <taxon>Anthophila</taxon>
        <taxon>Apidae</taxon>
        <taxon>Melipona</taxon>
    </lineage>
</organism>
<reference evidence="1" key="1">
    <citation type="submission" date="2021-10" db="EMBL/GenBank/DDBJ databases">
        <title>Melipona bicolor Genome sequencing and assembly.</title>
        <authorList>
            <person name="Araujo N.S."/>
            <person name="Arias M.C."/>
        </authorList>
    </citation>
    <scope>NUCLEOTIDE SEQUENCE</scope>
    <source>
        <strain evidence="1">USP_2M_L1-L4_2017</strain>
        <tissue evidence="1">Whole body</tissue>
    </source>
</reference>
<comment type="caution">
    <text evidence="1">The sequence shown here is derived from an EMBL/GenBank/DDBJ whole genome shotgun (WGS) entry which is preliminary data.</text>
</comment>
<gene>
    <name evidence="1" type="ORF">K0M31_017993</name>
</gene>
<name>A0AA40KDZ1_9HYME</name>
<sequence length="143" mass="15890">MRRSGDTSERYQERSRSVRLTRLGALLRTFQRTALFPPTLASQAFSPATHAHVRGLDEVSTDIVSQNGTNELGSTDKNNQRGFAIKHNCNAIYNLGETRLRIAGNTLMHIQSKTPKASDILAERGETWFSINTPYVLSGNEAL</sequence>
<accession>A0AA40KDZ1</accession>
<evidence type="ECO:0000313" key="2">
    <source>
        <dbReference type="Proteomes" id="UP001177670"/>
    </source>
</evidence>
<proteinExistence type="predicted"/>
<evidence type="ECO:0000313" key="1">
    <source>
        <dbReference type="EMBL" id="KAK1116829.1"/>
    </source>
</evidence>
<keyword evidence="2" id="KW-1185">Reference proteome</keyword>